<proteinExistence type="predicted"/>
<dbReference type="EMBL" id="UINC01162208">
    <property type="protein sequence ID" value="SVD61837.1"/>
    <property type="molecule type" value="Genomic_DNA"/>
</dbReference>
<organism evidence="1">
    <name type="scientific">marine metagenome</name>
    <dbReference type="NCBI Taxonomy" id="408172"/>
    <lineage>
        <taxon>unclassified sequences</taxon>
        <taxon>metagenomes</taxon>
        <taxon>ecological metagenomes</taxon>
    </lineage>
</organism>
<reference evidence="1" key="1">
    <citation type="submission" date="2018-05" db="EMBL/GenBank/DDBJ databases">
        <authorList>
            <person name="Lanie J.A."/>
            <person name="Ng W.-L."/>
            <person name="Kazmierczak K.M."/>
            <person name="Andrzejewski T.M."/>
            <person name="Davidsen T.M."/>
            <person name="Wayne K.J."/>
            <person name="Tettelin H."/>
            <person name="Glass J.I."/>
            <person name="Rusch D."/>
            <person name="Podicherti R."/>
            <person name="Tsui H.-C.T."/>
            <person name="Winkler M.E."/>
        </authorList>
    </citation>
    <scope>NUCLEOTIDE SEQUENCE</scope>
</reference>
<feature type="non-terminal residue" evidence="1">
    <location>
        <position position="70"/>
    </location>
</feature>
<name>A0A382WSK8_9ZZZZ</name>
<protein>
    <submittedName>
        <fullName evidence="1">Uncharacterized protein</fullName>
    </submittedName>
</protein>
<dbReference type="AlphaFoldDB" id="A0A382WSK8"/>
<gene>
    <name evidence="1" type="ORF">METZ01_LOCUS414691</name>
</gene>
<accession>A0A382WSK8</accession>
<evidence type="ECO:0000313" key="1">
    <source>
        <dbReference type="EMBL" id="SVD61837.1"/>
    </source>
</evidence>
<sequence>MDFPASPSNGDIHTHDGKRWQWDGAVWRAYSLAFTGTPVAPTAAADTNTTQIATTAYVQTELGDYLATST</sequence>